<evidence type="ECO:0000256" key="1">
    <source>
        <dbReference type="ARBA" id="ARBA00001933"/>
    </source>
</evidence>
<evidence type="ECO:0000259" key="6">
    <source>
        <dbReference type="Pfam" id="PF00155"/>
    </source>
</evidence>
<feature type="domain" description="Aminotransferase class I/classII large" evidence="6">
    <location>
        <begin position="72"/>
        <end position="394"/>
    </location>
</feature>
<dbReference type="InterPro" id="IPR015422">
    <property type="entry name" value="PyrdxlP-dep_Trfase_small"/>
</dbReference>
<dbReference type="Gene3D" id="3.40.640.10">
    <property type="entry name" value="Type I PLP-dependent aspartate aminotransferase-like (Major domain)"/>
    <property type="match status" value="1"/>
</dbReference>
<evidence type="ECO:0000256" key="4">
    <source>
        <dbReference type="ARBA" id="ARBA00023239"/>
    </source>
</evidence>
<comment type="similarity">
    <text evidence="5">Belongs to the class-II pyridoxal-phosphate-dependent aminotransferase family. MalY/PatB cystathionine beta-lyase subfamily.</text>
</comment>
<keyword evidence="8" id="KW-1185">Reference proteome</keyword>
<keyword evidence="7" id="KW-0808">Transferase</keyword>
<keyword evidence="3" id="KW-0663">Pyridoxal phosphate</keyword>
<dbReference type="NCBIfam" id="TIGR04350">
    <property type="entry name" value="C_S_lyase_PatB"/>
    <property type="match status" value="1"/>
</dbReference>
<dbReference type="EMBL" id="JAJUOS010000004">
    <property type="protein sequence ID" value="MCE5973352.1"/>
    <property type="molecule type" value="Genomic_DNA"/>
</dbReference>
<dbReference type="SUPFAM" id="SSF53383">
    <property type="entry name" value="PLP-dependent transferases"/>
    <property type="match status" value="1"/>
</dbReference>
<comment type="caution">
    <text evidence="7">The sequence shown here is derived from an EMBL/GenBank/DDBJ whole genome shotgun (WGS) entry which is preliminary data.</text>
</comment>
<keyword evidence="7" id="KW-0032">Aminotransferase</keyword>
<dbReference type="PANTHER" id="PTHR43525:SF1">
    <property type="entry name" value="PROTEIN MALY"/>
    <property type="match status" value="1"/>
</dbReference>
<name>A0ABS8YXP6_9RHOB</name>
<dbReference type="Proteomes" id="UP001521181">
    <property type="component" value="Unassembled WGS sequence"/>
</dbReference>
<comment type="cofactor">
    <cofactor evidence="1">
        <name>pyridoxal 5'-phosphate</name>
        <dbReference type="ChEBI" id="CHEBI:597326"/>
    </cofactor>
</comment>
<keyword evidence="4" id="KW-0456">Lyase</keyword>
<dbReference type="PANTHER" id="PTHR43525">
    <property type="entry name" value="PROTEIN MALY"/>
    <property type="match status" value="1"/>
</dbReference>
<dbReference type="Pfam" id="PF00155">
    <property type="entry name" value="Aminotran_1_2"/>
    <property type="match status" value="1"/>
</dbReference>
<dbReference type="GO" id="GO:0008483">
    <property type="term" value="F:transaminase activity"/>
    <property type="evidence" value="ECO:0007669"/>
    <property type="project" value="UniProtKB-KW"/>
</dbReference>
<reference evidence="7 8" key="1">
    <citation type="submission" date="2021-12" db="EMBL/GenBank/DDBJ databases">
        <title>Sinirhodobacter sp. WL0062 is a bacterium isolated from seawater.</title>
        <authorList>
            <person name="Wang L."/>
            <person name="He W."/>
            <person name="Zhang D.-F."/>
        </authorList>
    </citation>
    <scope>NUCLEOTIDE SEQUENCE [LARGE SCALE GENOMIC DNA]</scope>
    <source>
        <strain evidence="7 8">WL0062</strain>
    </source>
</reference>
<evidence type="ECO:0000256" key="5">
    <source>
        <dbReference type="ARBA" id="ARBA00037974"/>
    </source>
</evidence>
<dbReference type="EC" id="4.4.1.13" evidence="2"/>
<dbReference type="Gene3D" id="3.90.1150.10">
    <property type="entry name" value="Aspartate Aminotransferase, domain 1"/>
    <property type="match status" value="1"/>
</dbReference>
<protein>
    <recommendedName>
        <fullName evidence="2">cysteine-S-conjugate beta-lyase</fullName>
        <ecNumber evidence="2">4.4.1.13</ecNumber>
    </recommendedName>
</protein>
<dbReference type="CDD" id="cd00609">
    <property type="entry name" value="AAT_like"/>
    <property type="match status" value="1"/>
</dbReference>
<evidence type="ECO:0000256" key="2">
    <source>
        <dbReference type="ARBA" id="ARBA00012224"/>
    </source>
</evidence>
<dbReference type="InterPro" id="IPR015424">
    <property type="entry name" value="PyrdxlP-dep_Trfase"/>
</dbReference>
<sequence length="402" mass="44126">MNQAPNRAALTAAPNFDEVIDRVGTHSSKWDGMQGIYGVSPREGIAMWVADMDFRPPACVQRALEGMTQHGVYGYWGDNRDYHAAIQWWMATRHGWQVEPEWIFTTHGLVNGTALCVDAFTAPGDGVVLMTPVYHAFARVIRAAGRTVVECPLKRVDGRYEMDFDAWDAQMDGSARMMILCSPHNPGGRVWTADELRAAAEFARRHNLVLVSDEIHHDLVMPGGRKHIPMAVAEPDMPLVMMTATTKTFNVAGGLTGNVIIADPELRKRFGARMAAMGISPNSFGLTMATAAYSPEGAAWVDALLAYLDGNRKIFDAGVNAIPGLRSMPLEATYLAWVDFEGTGMAREEFLARVEKDAKIAVNHGATFGLGGEDFLRFNLATPRARVEEAVTRLQNAFADLQ</sequence>
<evidence type="ECO:0000256" key="3">
    <source>
        <dbReference type="ARBA" id="ARBA00022898"/>
    </source>
</evidence>
<dbReference type="InterPro" id="IPR015421">
    <property type="entry name" value="PyrdxlP-dep_Trfase_major"/>
</dbReference>
<dbReference type="InterPro" id="IPR051798">
    <property type="entry name" value="Class-II_PLP-Dep_Aminotrans"/>
</dbReference>
<evidence type="ECO:0000313" key="8">
    <source>
        <dbReference type="Proteomes" id="UP001521181"/>
    </source>
</evidence>
<dbReference type="RefSeq" id="WP_233676346.1">
    <property type="nucleotide sequence ID" value="NZ_JAJUOS010000004.1"/>
</dbReference>
<organism evidence="7 8">
    <name type="scientific">Rhodobacter flavimaris</name>
    <dbReference type="NCBI Taxonomy" id="2907145"/>
    <lineage>
        <taxon>Bacteria</taxon>
        <taxon>Pseudomonadati</taxon>
        <taxon>Pseudomonadota</taxon>
        <taxon>Alphaproteobacteria</taxon>
        <taxon>Rhodobacterales</taxon>
        <taxon>Rhodobacter group</taxon>
        <taxon>Rhodobacter</taxon>
    </lineage>
</organism>
<dbReference type="InterPro" id="IPR027619">
    <property type="entry name" value="C-S_lyase_PatB-like"/>
</dbReference>
<dbReference type="InterPro" id="IPR004839">
    <property type="entry name" value="Aminotransferase_I/II_large"/>
</dbReference>
<gene>
    <name evidence="7" type="ORF">LZA78_07665</name>
</gene>
<accession>A0ABS8YXP6</accession>
<proteinExistence type="inferred from homology"/>
<evidence type="ECO:0000313" key="7">
    <source>
        <dbReference type="EMBL" id="MCE5973352.1"/>
    </source>
</evidence>